<reference evidence="2 3" key="1">
    <citation type="submission" date="2020-06" db="EMBL/GenBank/DDBJ databases">
        <title>Transcriptomic and genomic resources for Thalictrum thalictroides and T. hernandezii: Facilitating candidate gene discovery in an emerging model plant lineage.</title>
        <authorList>
            <person name="Arias T."/>
            <person name="Riano-Pachon D.M."/>
            <person name="Di Stilio V.S."/>
        </authorList>
    </citation>
    <scope>NUCLEOTIDE SEQUENCE [LARGE SCALE GENOMIC DNA]</scope>
    <source>
        <strain evidence="3">cv. WT478/WT964</strain>
        <tissue evidence="2">Leaves</tissue>
    </source>
</reference>
<dbReference type="Proteomes" id="UP000554482">
    <property type="component" value="Unassembled WGS sequence"/>
</dbReference>
<evidence type="ECO:0000313" key="2">
    <source>
        <dbReference type="EMBL" id="KAF5184378.1"/>
    </source>
</evidence>
<comment type="caution">
    <text evidence="2">The sequence shown here is derived from an EMBL/GenBank/DDBJ whole genome shotgun (WGS) entry which is preliminary data.</text>
</comment>
<accession>A0A7J6VIH6</accession>
<feature type="region of interest" description="Disordered" evidence="1">
    <location>
        <begin position="97"/>
        <end position="137"/>
    </location>
</feature>
<proteinExistence type="predicted"/>
<evidence type="ECO:0000256" key="1">
    <source>
        <dbReference type="SAM" id="MobiDB-lite"/>
    </source>
</evidence>
<organism evidence="2 3">
    <name type="scientific">Thalictrum thalictroides</name>
    <name type="common">Rue-anemone</name>
    <name type="synonym">Anemone thalictroides</name>
    <dbReference type="NCBI Taxonomy" id="46969"/>
    <lineage>
        <taxon>Eukaryota</taxon>
        <taxon>Viridiplantae</taxon>
        <taxon>Streptophyta</taxon>
        <taxon>Embryophyta</taxon>
        <taxon>Tracheophyta</taxon>
        <taxon>Spermatophyta</taxon>
        <taxon>Magnoliopsida</taxon>
        <taxon>Ranunculales</taxon>
        <taxon>Ranunculaceae</taxon>
        <taxon>Thalictroideae</taxon>
        <taxon>Thalictrum</taxon>
    </lineage>
</organism>
<keyword evidence="3" id="KW-1185">Reference proteome</keyword>
<evidence type="ECO:0000313" key="3">
    <source>
        <dbReference type="Proteomes" id="UP000554482"/>
    </source>
</evidence>
<name>A0A7J6VIH6_THATH</name>
<feature type="compositionally biased region" description="Acidic residues" evidence="1">
    <location>
        <begin position="97"/>
        <end position="108"/>
    </location>
</feature>
<protein>
    <submittedName>
        <fullName evidence="2">Uncharacterized protein</fullName>
    </submittedName>
</protein>
<gene>
    <name evidence="2" type="ORF">FRX31_026036</name>
</gene>
<dbReference type="AlphaFoldDB" id="A0A7J6VIH6"/>
<dbReference type="EMBL" id="JABWDY010032193">
    <property type="protein sequence ID" value="KAF5184378.1"/>
    <property type="molecule type" value="Genomic_DNA"/>
</dbReference>
<sequence length="137" mass="14689">MCPQHFEEFESFHSGVGDLAMLVANATNVVNVPLSSLFSLLKLVMQLGLPLMNGLLRLGEGTSSRHMHSLGMYGRADGGVDNVDIGEEADVVNGAEADEEAEIQEDLVEPAVVMDDPSPISSDSESKHGREAKRPKV</sequence>
<feature type="compositionally biased region" description="Basic and acidic residues" evidence="1">
    <location>
        <begin position="124"/>
        <end position="137"/>
    </location>
</feature>